<dbReference type="Gene3D" id="2.60.40.1240">
    <property type="match status" value="1"/>
</dbReference>
<proteinExistence type="predicted"/>
<keyword evidence="1" id="KW-0732">Signal</keyword>
<dbReference type="InterPro" id="IPR029051">
    <property type="entry name" value="DUF4352"/>
</dbReference>
<accession>A0A4V2XNW4</accession>
<feature type="domain" description="DUF4352" evidence="4">
    <location>
        <begin position="116"/>
        <end position="239"/>
    </location>
</feature>
<reference evidence="5 6" key="1">
    <citation type="submission" date="2019-03" db="EMBL/GenBank/DDBJ databases">
        <title>Draft genome sequences of novel Actinobacteria.</title>
        <authorList>
            <person name="Sahin N."/>
            <person name="Ay H."/>
            <person name="Saygin H."/>
        </authorList>
    </citation>
    <scope>NUCLEOTIDE SEQUENCE [LARGE SCALE GENOMIC DNA]</scope>
    <source>
        <strain evidence="5 6">DSM 45347</strain>
    </source>
</reference>
<protein>
    <submittedName>
        <fullName evidence="5">DUF4352 domain-containing protein</fullName>
    </submittedName>
</protein>
<feature type="compositionally biased region" description="Low complexity" evidence="2">
    <location>
        <begin position="77"/>
        <end position="87"/>
    </location>
</feature>
<evidence type="ECO:0000313" key="5">
    <source>
        <dbReference type="EMBL" id="TDC19646.1"/>
    </source>
</evidence>
<keyword evidence="6" id="KW-1185">Reference proteome</keyword>
<name>A0A4V2XNW4_9ACTN</name>
<dbReference type="InterPro" id="IPR029050">
    <property type="entry name" value="Immunoprotect_excell_Ig-like"/>
</dbReference>
<dbReference type="AlphaFoldDB" id="A0A4V2XNW4"/>
<dbReference type="EMBL" id="SMJW01000007">
    <property type="protein sequence ID" value="TDC19646.1"/>
    <property type="molecule type" value="Genomic_DNA"/>
</dbReference>
<feature type="transmembrane region" description="Helical" evidence="3">
    <location>
        <begin position="51"/>
        <end position="73"/>
    </location>
</feature>
<comment type="caution">
    <text evidence="5">The sequence shown here is derived from an EMBL/GenBank/DDBJ whole genome shotgun (WGS) entry which is preliminary data.</text>
</comment>
<keyword evidence="3" id="KW-1133">Transmembrane helix</keyword>
<dbReference type="Proteomes" id="UP000295431">
    <property type="component" value="Unassembled WGS sequence"/>
</dbReference>
<feature type="compositionally biased region" description="Basic and acidic residues" evidence="2">
    <location>
        <begin position="88"/>
        <end position="114"/>
    </location>
</feature>
<gene>
    <name evidence="5" type="ORF">E1284_02985</name>
</gene>
<feature type="region of interest" description="Disordered" evidence="2">
    <location>
        <begin position="77"/>
        <end position="114"/>
    </location>
</feature>
<keyword evidence="3" id="KW-0472">Membrane</keyword>
<evidence type="ECO:0000313" key="6">
    <source>
        <dbReference type="Proteomes" id="UP000295431"/>
    </source>
</evidence>
<evidence type="ECO:0000256" key="1">
    <source>
        <dbReference type="ARBA" id="ARBA00022729"/>
    </source>
</evidence>
<keyword evidence="3" id="KW-0812">Transmembrane</keyword>
<dbReference type="Pfam" id="PF11611">
    <property type="entry name" value="DUF4352"/>
    <property type="match status" value="1"/>
</dbReference>
<organism evidence="5 6">
    <name type="scientific">Actinomadura bangladeshensis</name>
    <dbReference type="NCBI Taxonomy" id="453573"/>
    <lineage>
        <taxon>Bacteria</taxon>
        <taxon>Bacillati</taxon>
        <taxon>Actinomycetota</taxon>
        <taxon>Actinomycetes</taxon>
        <taxon>Streptosporangiales</taxon>
        <taxon>Thermomonosporaceae</taxon>
        <taxon>Actinomadura</taxon>
    </lineage>
</organism>
<evidence type="ECO:0000259" key="4">
    <source>
        <dbReference type="Pfam" id="PF11611"/>
    </source>
</evidence>
<evidence type="ECO:0000256" key="3">
    <source>
        <dbReference type="SAM" id="Phobius"/>
    </source>
</evidence>
<evidence type="ECO:0000256" key="2">
    <source>
        <dbReference type="SAM" id="MobiDB-lite"/>
    </source>
</evidence>
<sequence>MARHLRPNPRRTRRLTLLENEMNPHQPYGQGPVPPLPAYAVPPPRKRGKGCLYGIIGAAAGLFMMVSCVAVVASSSDTPAASDSESPAAEKKPVEKSEKSEKGETKPPGEKKVVNGIGREYRDGKFAFTVTKVKKGVKKVGNEYFGDTAQGQFVFIYVTVKNIGDRSRTFSDVNQTLIDSKGRKFEADPEASTWTSQESKSFFEQINPGNSVKGTLIYDVPRGTRLKAIELHDSMWSGGVTVPLGNR</sequence>
<dbReference type="OrthoDB" id="3430849at2"/>